<sequence length="179" mass="21184">MQNSYEKIMDIKGEKVILKSLTKELCHEIYKKYVADPMMTDQIYEYSKEKVDNYFNERTKDCNRKIFAITVDGEAIGEVQIKHINYLTKEGSLSVHLIGDSVKGKGYGTEAERLIIEYAFKNLGLNTLYADVVHRNTRSQHIMEKLGFKYVREDEMFKYYKLILKVFEEYKEGRYQKDE</sequence>
<organism evidence="2 3">
    <name type="scientific">Clostridium fungisolvens</name>
    <dbReference type="NCBI Taxonomy" id="1604897"/>
    <lineage>
        <taxon>Bacteria</taxon>
        <taxon>Bacillati</taxon>
        <taxon>Bacillota</taxon>
        <taxon>Clostridia</taxon>
        <taxon>Eubacteriales</taxon>
        <taxon>Clostridiaceae</taxon>
        <taxon>Clostridium</taxon>
    </lineage>
</organism>
<dbReference type="RefSeq" id="WP_183277846.1">
    <property type="nucleotide sequence ID" value="NZ_BLZR01000001.1"/>
</dbReference>
<dbReference type="InterPro" id="IPR000182">
    <property type="entry name" value="GNAT_dom"/>
</dbReference>
<protein>
    <recommendedName>
        <fullName evidence="1">N-acetyltransferase domain-containing protein</fullName>
    </recommendedName>
</protein>
<accession>A0A6V8SGT6</accession>
<dbReference type="Pfam" id="PF13302">
    <property type="entry name" value="Acetyltransf_3"/>
    <property type="match status" value="1"/>
</dbReference>
<dbReference type="AlphaFoldDB" id="A0A6V8SGT6"/>
<dbReference type="EMBL" id="BLZR01000001">
    <property type="protein sequence ID" value="GFP76419.1"/>
    <property type="molecule type" value="Genomic_DNA"/>
</dbReference>
<name>A0A6V8SGT6_9CLOT</name>
<feature type="domain" description="N-acetyltransferase" evidence="1">
    <location>
        <begin position="16"/>
        <end position="169"/>
    </location>
</feature>
<dbReference type="Gene3D" id="3.40.630.30">
    <property type="match status" value="1"/>
</dbReference>
<keyword evidence="3" id="KW-1185">Reference proteome</keyword>
<dbReference type="InterPro" id="IPR051531">
    <property type="entry name" value="N-acetyltransferase"/>
</dbReference>
<dbReference type="InterPro" id="IPR016181">
    <property type="entry name" value="Acyl_CoA_acyltransferase"/>
</dbReference>
<dbReference type="SUPFAM" id="SSF55729">
    <property type="entry name" value="Acyl-CoA N-acyltransferases (Nat)"/>
    <property type="match status" value="1"/>
</dbReference>
<dbReference type="Proteomes" id="UP000580568">
    <property type="component" value="Unassembled WGS sequence"/>
</dbReference>
<dbReference type="PANTHER" id="PTHR43792">
    <property type="entry name" value="GNAT FAMILY, PUTATIVE (AFU_ORTHOLOGUE AFUA_3G00765)-RELATED-RELATED"/>
    <property type="match status" value="1"/>
</dbReference>
<evidence type="ECO:0000313" key="3">
    <source>
        <dbReference type="Proteomes" id="UP000580568"/>
    </source>
</evidence>
<evidence type="ECO:0000313" key="2">
    <source>
        <dbReference type="EMBL" id="GFP76419.1"/>
    </source>
</evidence>
<evidence type="ECO:0000259" key="1">
    <source>
        <dbReference type="PROSITE" id="PS51186"/>
    </source>
</evidence>
<reference evidence="2 3" key="1">
    <citation type="submission" date="2020-07" db="EMBL/GenBank/DDBJ databases">
        <title>A new beta-1,3-glucan-decomposing anaerobic bacterium isolated from anoxic soil subjected to biological soil disinfestation.</title>
        <authorList>
            <person name="Ueki A."/>
            <person name="Tonouchi A."/>
        </authorList>
    </citation>
    <scope>NUCLEOTIDE SEQUENCE [LARGE SCALE GENOMIC DNA]</scope>
    <source>
        <strain evidence="2 3">TW1</strain>
    </source>
</reference>
<proteinExistence type="predicted"/>
<comment type="caution">
    <text evidence="2">The sequence shown here is derived from an EMBL/GenBank/DDBJ whole genome shotgun (WGS) entry which is preliminary data.</text>
</comment>
<gene>
    <name evidence="2" type="ORF">bsdtw1_02521</name>
</gene>
<dbReference type="PROSITE" id="PS51186">
    <property type="entry name" value="GNAT"/>
    <property type="match status" value="1"/>
</dbReference>
<dbReference type="GO" id="GO:0016747">
    <property type="term" value="F:acyltransferase activity, transferring groups other than amino-acyl groups"/>
    <property type="evidence" value="ECO:0007669"/>
    <property type="project" value="InterPro"/>
</dbReference>